<evidence type="ECO:0000313" key="2">
    <source>
        <dbReference type="Proteomes" id="UP000290608"/>
    </source>
</evidence>
<proteinExistence type="predicted"/>
<comment type="caution">
    <text evidence="1">The sequence shown here is derived from an EMBL/GenBank/DDBJ whole genome shotgun (WGS) entry which is preliminary data.</text>
</comment>
<reference evidence="1 2" key="1">
    <citation type="submission" date="2018-07" db="EMBL/GenBank/DDBJ databases">
        <title>Leeuwenhoekiella genomics.</title>
        <authorList>
            <person name="Tahon G."/>
            <person name="Willems A."/>
        </authorList>
    </citation>
    <scope>NUCLEOTIDE SEQUENCE [LARGE SCALE GENOMIC DNA]</scope>
    <source>
        <strain evidence="1 2">LMG 1345</strain>
    </source>
</reference>
<protein>
    <submittedName>
        <fullName evidence="1">Uncharacterized protein</fullName>
    </submittedName>
</protein>
<name>A0A4Q0PKF8_9FLAO</name>
<gene>
    <name evidence="1" type="ORF">DSL99_2451</name>
</gene>
<dbReference type="Proteomes" id="UP000290608">
    <property type="component" value="Unassembled WGS sequence"/>
</dbReference>
<evidence type="ECO:0000313" key="1">
    <source>
        <dbReference type="EMBL" id="RXG28450.1"/>
    </source>
</evidence>
<dbReference type="AlphaFoldDB" id="A0A4Q0PKF8"/>
<organism evidence="1 2">
    <name type="scientific">Leeuwenhoekiella marinoflava</name>
    <dbReference type="NCBI Taxonomy" id="988"/>
    <lineage>
        <taxon>Bacteria</taxon>
        <taxon>Pseudomonadati</taxon>
        <taxon>Bacteroidota</taxon>
        <taxon>Flavobacteriia</taxon>
        <taxon>Flavobacteriales</taxon>
        <taxon>Flavobacteriaceae</taxon>
        <taxon>Leeuwenhoekiella</taxon>
    </lineage>
</organism>
<accession>A0A4Q0PKF8</accession>
<sequence length="36" mass="4348">MYLDKYTNHPIFFGLTNTFVSVNQFIDSSIYFYTLF</sequence>
<dbReference type="EMBL" id="QOVL01000011">
    <property type="protein sequence ID" value="RXG28450.1"/>
    <property type="molecule type" value="Genomic_DNA"/>
</dbReference>